<reference evidence="14" key="1">
    <citation type="journal article" date="2023" name="Mol. Phylogenet. Evol.">
        <title>Genome-scale phylogeny and comparative genomics of the fungal order Sordariales.</title>
        <authorList>
            <person name="Hensen N."/>
            <person name="Bonometti L."/>
            <person name="Westerberg I."/>
            <person name="Brannstrom I.O."/>
            <person name="Guillou S."/>
            <person name="Cros-Aarteil S."/>
            <person name="Calhoun S."/>
            <person name="Haridas S."/>
            <person name="Kuo A."/>
            <person name="Mondo S."/>
            <person name="Pangilinan J."/>
            <person name="Riley R."/>
            <person name="LaButti K."/>
            <person name="Andreopoulos B."/>
            <person name="Lipzen A."/>
            <person name="Chen C."/>
            <person name="Yan M."/>
            <person name="Daum C."/>
            <person name="Ng V."/>
            <person name="Clum A."/>
            <person name="Steindorff A."/>
            <person name="Ohm R.A."/>
            <person name="Martin F."/>
            <person name="Silar P."/>
            <person name="Natvig D.O."/>
            <person name="Lalanne C."/>
            <person name="Gautier V."/>
            <person name="Ament-Velasquez S.L."/>
            <person name="Kruys A."/>
            <person name="Hutchinson M.I."/>
            <person name="Powell A.J."/>
            <person name="Barry K."/>
            <person name="Miller A.N."/>
            <person name="Grigoriev I.V."/>
            <person name="Debuchy R."/>
            <person name="Gladieux P."/>
            <person name="Hiltunen Thoren M."/>
            <person name="Johannesson H."/>
        </authorList>
    </citation>
    <scope>NUCLEOTIDE SEQUENCE</scope>
    <source>
        <strain evidence="14">CBS 892.96</strain>
    </source>
</reference>
<dbReference type="InterPro" id="IPR002891">
    <property type="entry name" value="APS"/>
</dbReference>
<dbReference type="Pfam" id="PF01583">
    <property type="entry name" value="APS_kinase"/>
    <property type="match status" value="1"/>
</dbReference>
<evidence type="ECO:0000259" key="13">
    <source>
        <dbReference type="Pfam" id="PF03061"/>
    </source>
</evidence>
<dbReference type="GO" id="GO:0005524">
    <property type="term" value="F:ATP binding"/>
    <property type="evidence" value="ECO:0007669"/>
    <property type="project" value="UniProtKB-KW"/>
</dbReference>
<dbReference type="GO" id="GO:0019344">
    <property type="term" value="P:cysteine biosynthetic process"/>
    <property type="evidence" value="ECO:0007669"/>
    <property type="project" value="UniProtKB-KW"/>
</dbReference>
<comment type="pathway">
    <text evidence="1">Sulfur metabolism; hydrogen sulfide biosynthesis; sulfite from sulfate: step 2/3.</text>
</comment>
<evidence type="ECO:0000256" key="9">
    <source>
        <dbReference type="ARBA" id="ARBA00023192"/>
    </source>
</evidence>
<dbReference type="FunFam" id="3.40.50.300:FF:000212">
    <property type="entry name" value="Adenylyl-sulfate kinase"/>
    <property type="match status" value="1"/>
</dbReference>
<gene>
    <name evidence="14" type="ORF">QBC36DRAFT_177809</name>
</gene>
<keyword evidence="8" id="KW-0067">ATP-binding</keyword>
<organism evidence="14 15">
    <name type="scientific">Triangularia setosa</name>
    <dbReference type="NCBI Taxonomy" id="2587417"/>
    <lineage>
        <taxon>Eukaryota</taxon>
        <taxon>Fungi</taxon>
        <taxon>Dikarya</taxon>
        <taxon>Ascomycota</taxon>
        <taxon>Pezizomycotina</taxon>
        <taxon>Sordariomycetes</taxon>
        <taxon>Sordariomycetidae</taxon>
        <taxon>Sordariales</taxon>
        <taxon>Podosporaceae</taxon>
        <taxon>Triangularia</taxon>
    </lineage>
</organism>
<dbReference type="SUPFAM" id="SSF54637">
    <property type="entry name" value="Thioesterase/thiol ester dehydrase-isomerase"/>
    <property type="match status" value="1"/>
</dbReference>
<dbReference type="CDD" id="cd02027">
    <property type="entry name" value="APSK"/>
    <property type="match status" value="1"/>
</dbReference>
<evidence type="ECO:0000256" key="3">
    <source>
        <dbReference type="ARBA" id="ARBA00012121"/>
    </source>
</evidence>
<dbReference type="InterPro" id="IPR006683">
    <property type="entry name" value="Thioestr_dom"/>
</dbReference>
<keyword evidence="6" id="KW-0547">Nucleotide-binding</keyword>
<dbReference type="Pfam" id="PF03061">
    <property type="entry name" value="4HBT"/>
    <property type="match status" value="1"/>
</dbReference>
<protein>
    <recommendedName>
        <fullName evidence="4">Adenylyl-sulfate kinase</fullName>
        <ecNumber evidence="3">2.7.1.25</ecNumber>
    </recommendedName>
    <alternativeName>
        <fullName evidence="11">ATP adenosine-5'-phosphosulfate 3'-phosphotransferase</fullName>
    </alternativeName>
    <alternativeName>
        <fullName evidence="10">Adenosine-5'-phosphosulfate kinase</fullName>
    </alternativeName>
</protein>
<name>A0AAN6WEK7_9PEZI</name>
<keyword evidence="5" id="KW-0808">Transferase</keyword>
<dbReference type="GO" id="GO:0000103">
    <property type="term" value="P:sulfate assimilation"/>
    <property type="evidence" value="ECO:0007669"/>
    <property type="project" value="InterPro"/>
</dbReference>
<evidence type="ECO:0000256" key="11">
    <source>
        <dbReference type="ARBA" id="ARBA00031464"/>
    </source>
</evidence>
<evidence type="ECO:0000313" key="14">
    <source>
        <dbReference type="EMBL" id="KAK4180435.1"/>
    </source>
</evidence>
<dbReference type="NCBIfam" id="NF003013">
    <property type="entry name" value="PRK03846.1"/>
    <property type="match status" value="1"/>
</dbReference>
<keyword evidence="15" id="KW-1185">Reference proteome</keyword>
<dbReference type="InterPro" id="IPR052061">
    <property type="entry name" value="PTE-AB_protein"/>
</dbReference>
<dbReference type="InterPro" id="IPR059117">
    <property type="entry name" value="APS_kinase_dom"/>
</dbReference>
<evidence type="ECO:0000256" key="5">
    <source>
        <dbReference type="ARBA" id="ARBA00022679"/>
    </source>
</evidence>
<feature type="domain" description="Thioesterase" evidence="13">
    <location>
        <begin position="199"/>
        <end position="270"/>
    </location>
</feature>
<dbReference type="EMBL" id="MU866099">
    <property type="protein sequence ID" value="KAK4180435.1"/>
    <property type="molecule type" value="Genomic_DNA"/>
</dbReference>
<dbReference type="InterPro" id="IPR027417">
    <property type="entry name" value="P-loop_NTPase"/>
</dbReference>
<keyword evidence="7 14" id="KW-0418">Kinase</keyword>
<comment type="similarity">
    <text evidence="2">Belongs to the APS kinase family.</text>
</comment>
<evidence type="ECO:0000256" key="10">
    <source>
        <dbReference type="ARBA" id="ARBA00029724"/>
    </source>
</evidence>
<dbReference type="SUPFAM" id="SSF52540">
    <property type="entry name" value="P-loop containing nucleoside triphosphate hydrolases"/>
    <property type="match status" value="1"/>
</dbReference>
<accession>A0AAN6WEK7</accession>
<dbReference type="Gene3D" id="3.10.129.10">
    <property type="entry name" value="Hotdog Thioesterase"/>
    <property type="match status" value="1"/>
</dbReference>
<dbReference type="PANTHER" id="PTHR47260">
    <property type="entry name" value="UPF0644 PROTEIN PB2B4.06"/>
    <property type="match status" value="1"/>
</dbReference>
<evidence type="ECO:0000313" key="15">
    <source>
        <dbReference type="Proteomes" id="UP001302321"/>
    </source>
</evidence>
<evidence type="ECO:0000256" key="6">
    <source>
        <dbReference type="ARBA" id="ARBA00022741"/>
    </source>
</evidence>
<proteinExistence type="inferred from homology"/>
<dbReference type="Gene3D" id="3.40.50.300">
    <property type="entry name" value="P-loop containing nucleotide triphosphate hydrolases"/>
    <property type="match status" value="1"/>
</dbReference>
<dbReference type="PANTHER" id="PTHR47260:SF7">
    <property type="entry name" value="THIOESTERASE FAMILY PROTEIN (AFU_ORTHOLOGUE AFUA_1G10800)"/>
    <property type="match status" value="1"/>
</dbReference>
<evidence type="ECO:0000256" key="1">
    <source>
        <dbReference type="ARBA" id="ARBA00004806"/>
    </source>
</evidence>
<dbReference type="Proteomes" id="UP001302321">
    <property type="component" value="Unassembled WGS sequence"/>
</dbReference>
<keyword evidence="9" id="KW-0198">Cysteine biosynthesis</keyword>
<evidence type="ECO:0000256" key="2">
    <source>
        <dbReference type="ARBA" id="ARBA00007008"/>
    </source>
</evidence>
<evidence type="ECO:0000256" key="7">
    <source>
        <dbReference type="ARBA" id="ARBA00022777"/>
    </source>
</evidence>
<evidence type="ECO:0000256" key="4">
    <source>
        <dbReference type="ARBA" id="ARBA00018163"/>
    </source>
</evidence>
<dbReference type="HAMAP" id="MF_00065">
    <property type="entry name" value="Adenylyl_sulf_kinase"/>
    <property type="match status" value="1"/>
</dbReference>
<dbReference type="CDD" id="cd03443">
    <property type="entry name" value="PaaI_thioesterase"/>
    <property type="match status" value="1"/>
</dbReference>
<feature type="domain" description="APS kinase" evidence="12">
    <location>
        <begin position="338"/>
        <end position="495"/>
    </location>
</feature>
<dbReference type="GO" id="GO:0004020">
    <property type="term" value="F:adenylylsulfate kinase activity"/>
    <property type="evidence" value="ECO:0007669"/>
    <property type="project" value="UniProtKB-EC"/>
</dbReference>
<evidence type="ECO:0000256" key="8">
    <source>
        <dbReference type="ARBA" id="ARBA00022840"/>
    </source>
</evidence>
<dbReference type="AlphaFoldDB" id="A0AAN6WEK7"/>
<dbReference type="NCBIfam" id="TIGR00455">
    <property type="entry name" value="apsK"/>
    <property type="match status" value="1"/>
</dbReference>
<evidence type="ECO:0000259" key="12">
    <source>
        <dbReference type="Pfam" id="PF01583"/>
    </source>
</evidence>
<dbReference type="InterPro" id="IPR029069">
    <property type="entry name" value="HotDog_dom_sf"/>
</dbReference>
<keyword evidence="9" id="KW-0028">Amino-acid biosynthesis</keyword>
<sequence length="526" mass="57844">MSSRLLSATRRQTFTLRLGSTPGPARCIRVPPSRALSTVTGKQTLYTLCFLNSASASVAADKPSLFRRAASVTGRILLFTTLGFIMAAAPAYESAKTILSPPDDAASLTMYTPEDDDAKAKEDYINAHPLVTSLRADPDMIESRPHMKIPETWRKHNLTGGTLMGPGKVTVPPFSWSERNGKSYVQISHVGTDLCGHEGIIHGGFLATMLDEGLARCSFPVLPFNVGMTAKLEINYKAPAMANQYLVLRATTIKAEGRKAWVEGQIETLPTEEGQQPTVLATASALFISPRQASFPLRRGRYIYRSSPRTSGGNTDNSNITWHPSLSRHERNQLRGQRGFTVWFTGLSASGKSTVATALEQHLLHIGLAAYRLDGDNVRFGLNKDLGFSEKDRNENIRRIAEVAKLFADSSTIALTSFISPYRADRQIARDLHANASQSGDNTLPFIEVFVDIPLEEAEKRDPKGLYKKARAGEIKDFTGISAPYEAPENPEITIRTDQLSVEESVRKIVEYLAEKGLITQTTETR</sequence>
<comment type="caution">
    <text evidence="14">The sequence shown here is derived from an EMBL/GenBank/DDBJ whole genome shotgun (WGS) entry which is preliminary data.</text>
</comment>
<dbReference type="EC" id="2.7.1.25" evidence="3"/>
<reference evidence="14" key="2">
    <citation type="submission" date="2023-05" db="EMBL/GenBank/DDBJ databases">
        <authorList>
            <consortium name="Lawrence Berkeley National Laboratory"/>
            <person name="Steindorff A."/>
            <person name="Hensen N."/>
            <person name="Bonometti L."/>
            <person name="Westerberg I."/>
            <person name="Brannstrom I.O."/>
            <person name="Guillou S."/>
            <person name="Cros-Aarteil S."/>
            <person name="Calhoun S."/>
            <person name="Haridas S."/>
            <person name="Kuo A."/>
            <person name="Mondo S."/>
            <person name="Pangilinan J."/>
            <person name="Riley R."/>
            <person name="Labutti K."/>
            <person name="Andreopoulos B."/>
            <person name="Lipzen A."/>
            <person name="Chen C."/>
            <person name="Yanf M."/>
            <person name="Daum C."/>
            <person name="Ng V."/>
            <person name="Clum A."/>
            <person name="Ohm R."/>
            <person name="Martin F."/>
            <person name="Silar P."/>
            <person name="Natvig D."/>
            <person name="Lalanne C."/>
            <person name="Gautier V."/>
            <person name="Ament-Velasquez S.L."/>
            <person name="Kruys A."/>
            <person name="Hutchinson M.I."/>
            <person name="Powell A.J."/>
            <person name="Barry K."/>
            <person name="Miller A.N."/>
            <person name="Grigoriev I.V."/>
            <person name="Debuchy R."/>
            <person name="Gladieux P."/>
            <person name="Thoren M.H."/>
            <person name="Johannesson H."/>
        </authorList>
    </citation>
    <scope>NUCLEOTIDE SEQUENCE</scope>
    <source>
        <strain evidence="14">CBS 892.96</strain>
    </source>
</reference>